<feature type="domain" description="Isochorismatase-like" evidence="2">
    <location>
        <begin position="10"/>
        <end position="180"/>
    </location>
</feature>
<proteinExistence type="predicted"/>
<dbReference type="AlphaFoldDB" id="A0A285VBH3"/>
<dbReference type="PANTHER" id="PTHR43540:SF1">
    <property type="entry name" value="ISOCHORISMATASE HYDROLASE"/>
    <property type="match status" value="1"/>
</dbReference>
<evidence type="ECO:0000259" key="2">
    <source>
        <dbReference type="Pfam" id="PF00857"/>
    </source>
</evidence>
<dbReference type="Gene3D" id="3.40.50.850">
    <property type="entry name" value="Isochorismatase-like"/>
    <property type="match status" value="1"/>
</dbReference>
<evidence type="ECO:0000256" key="1">
    <source>
        <dbReference type="ARBA" id="ARBA00022801"/>
    </source>
</evidence>
<protein>
    <submittedName>
        <fullName evidence="3">Nicotinamidase-related amidase</fullName>
    </submittedName>
</protein>
<dbReference type="Pfam" id="PF00857">
    <property type="entry name" value="Isochorismatase"/>
    <property type="match status" value="1"/>
</dbReference>
<dbReference type="GO" id="GO:0016787">
    <property type="term" value="F:hydrolase activity"/>
    <property type="evidence" value="ECO:0007669"/>
    <property type="project" value="UniProtKB-KW"/>
</dbReference>
<organism evidence="3 4">
    <name type="scientific">Chromohalobacter canadensis</name>
    <dbReference type="NCBI Taxonomy" id="141389"/>
    <lineage>
        <taxon>Bacteria</taxon>
        <taxon>Pseudomonadati</taxon>
        <taxon>Pseudomonadota</taxon>
        <taxon>Gammaproteobacteria</taxon>
        <taxon>Oceanospirillales</taxon>
        <taxon>Halomonadaceae</taxon>
        <taxon>Chromohalobacter</taxon>
    </lineage>
</organism>
<keyword evidence="1" id="KW-0378">Hydrolase</keyword>
<dbReference type="InterPro" id="IPR036380">
    <property type="entry name" value="Isochorismatase-like_sf"/>
</dbReference>
<dbReference type="CDD" id="cd01014">
    <property type="entry name" value="nicotinamidase_related"/>
    <property type="match status" value="1"/>
</dbReference>
<gene>
    <name evidence="3" type="ORF">SAMN05421509_101314</name>
</gene>
<reference evidence="3 4" key="1">
    <citation type="submission" date="2017-08" db="EMBL/GenBank/DDBJ databases">
        <authorList>
            <person name="de Groot N.N."/>
        </authorList>
    </citation>
    <scope>NUCLEOTIDE SEQUENCE [LARGE SCALE GENOMIC DNA]</scope>
    <source>
        <strain evidence="3 4">USBA 855</strain>
    </source>
</reference>
<dbReference type="RefSeq" id="WP_097021559.1">
    <property type="nucleotide sequence ID" value="NZ_OBQJ01000001.1"/>
</dbReference>
<dbReference type="SUPFAM" id="SSF52499">
    <property type="entry name" value="Isochorismatase-like hydrolases"/>
    <property type="match status" value="1"/>
</dbReference>
<sequence length="193" mass="21284">MKTRNNEPVALIVIDMQRGMKEPNAEKRNNLDAERNIQSLLAAWRRADWPVVSVRHISRTKGSPFWPGQLGAEFQPELAPLDTEHVVEKSVPDAFIQSSLERWLHVRGISSVVLVGVSTNNSVESTARTAGNLGFNTIVISDATFTFAKKDYIGVRRSADEVHAMSLANMDGEYASIMSTGDAFNLLEQSAAQ</sequence>
<dbReference type="EMBL" id="OBQJ01000001">
    <property type="protein sequence ID" value="SOC51482.1"/>
    <property type="molecule type" value="Genomic_DNA"/>
</dbReference>
<evidence type="ECO:0000313" key="4">
    <source>
        <dbReference type="Proteomes" id="UP000219023"/>
    </source>
</evidence>
<accession>A0A285VBH3</accession>
<dbReference type="InterPro" id="IPR050272">
    <property type="entry name" value="Isochorismatase-like_hydrls"/>
</dbReference>
<name>A0A285VBH3_9GAMM</name>
<dbReference type="Proteomes" id="UP000219023">
    <property type="component" value="Unassembled WGS sequence"/>
</dbReference>
<dbReference type="InterPro" id="IPR000868">
    <property type="entry name" value="Isochorismatase-like_dom"/>
</dbReference>
<dbReference type="OrthoDB" id="9791276at2"/>
<evidence type="ECO:0000313" key="3">
    <source>
        <dbReference type="EMBL" id="SOC51482.1"/>
    </source>
</evidence>
<dbReference type="PANTHER" id="PTHR43540">
    <property type="entry name" value="PEROXYUREIDOACRYLATE/UREIDOACRYLATE AMIDOHYDROLASE-RELATED"/>
    <property type="match status" value="1"/>
</dbReference>